<evidence type="ECO:0000256" key="3">
    <source>
        <dbReference type="ARBA" id="ARBA00022643"/>
    </source>
</evidence>
<keyword evidence="3 5" id="KW-0288">FMN</keyword>
<dbReference type="InterPro" id="IPR019740">
    <property type="entry name" value="Pyridox_Oxase_CS"/>
</dbReference>
<proteinExistence type="inferred from homology"/>
<dbReference type="PANTHER" id="PTHR10851:SF0">
    <property type="entry name" value="PYRIDOXINE-5'-PHOSPHATE OXIDASE"/>
    <property type="match status" value="1"/>
</dbReference>
<comment type="catalytic activity">
    <reaction evidence="5">
        <text>pyridoxine 5'-phosphate + O2 = pyridoxal 5'-phosphate + H2O2</text>
        <dbReference type="Rhea" id="RHEA:15149"/>
        <dbReference type="ChEBI" id="CHEBI:15379"/>
        <dbReference type="ChEBI" id="CHEBI:16240"/>
        <dbReference type="ChEBI" id="CHEBI:58589"/>
        <dbReference type="ChEBI" id="CHEBI:597326"/>
        <dbReference type="EC" id="1.4.3.5"/>
    </reaction>
</comment>
<dbReference type="InterPro" id="IPR012349">
    <property type="entry name" value="Split_barrel_FMN-bd"/>
</dbReference>
<dbReference type="PROSITE" id="PS01064">
    <property type="entry name" value="PYRIDOX_OXIDASE"/>
    <property type="match status" value="1"/>
</dbReference>
<comment type="subunit">
    <text evidence="5">Homodimer.</text>
</comment>
<comment type="catalytic activity">
    <reaction evidence="5">
        <text>pyridoxamine 5'-phosphate + O2 + H2O = pyridoxal 5'-phosphate + H2O2 + NH4(+)</text>
        <dbReference type="Rhea" id="RHEA:15817"/>
        <dbReference type="ChEBI" id="CHEBI:15377"/>
        <dbReference type="ChEBI" id="CHEBI:15379"/>
        <dbReference type="ChEBI" id="CHEBI:16240"/>
        <dbReference type="ChEBI" id="CHEBI:28938"/>
        <dbReference type="ChEBI" id="CHEBI:58451"/>
        <dbReference type="ChEBI" id="CHEBI:597326"/>
        <dbReference type="EC" id="1.4.3.5"/>
    </reaction>
</comment>
<dbReference type="PANTHER" id="PTHR10851">
    <property type="entry name" value="PYRIDOXINE-5-PHOSPHATE OXIDASE"/>
    <property type="match status" value="1"/>
</dbReference>
<evidence type="ECO:0000313" key="11">
    <source>
        <dbReference type="EMBL" id="TWU19898.1"/>
    </source>
</evidence>
<comment type="caution">
    <text evidence="11">The sequence shown here is derived from an EMBL/GenBank/DDBJ whole genome shotgun (WGS) entry which is preliminary data.</text>
</comment>
<dbReference type="InterPro" id="IPR000659">
    <property type="entry name" value="Pyridox_Oxase"/>
</dbReference>
<evidence type="ECO:0000256" key="4">
    <source>
        <dbReference type="ARBA" id="ARBA00023002"/>
    </source>
</evidence>
<dbReference type="PIRSF" id="PIRSF000190">
    <property type="entry name" value="Pyd_amn-ph_oxd"/>
    <property type="match status" value="1"/>
</dbReference>
<sequence length="231" mass="26109">MRRDYTLGGLRKQDVSTDPMVQFELWFRQATGRNTVDSGATGESRSPTAGLPEWVEPNAMTLSTASPAGEVTNRTVLLKGITDRHFVFYTSYESTKGRQIAANPLVSLCFFWPHLQRQVLVSGRAEQTDRESSAAYFHSRPRDSQLGAHASSQSSTIESREVLEQRMEELAARYPVGTTVPLPERWGGYAVEPSKIEFWQGRTNRLHDRIVYTRPFDSPSETPWEISRLSP</sequence>
<feature type="domain" description="Pyridoxine 5'-phosphate oxidase dimerisation C-terminal" evidence="10">
    <location>
        <begin position="186"/>
        <end position="231"/>
    </location>
</feature>
<evidence type="ECO:0000313" key="12">
    <source>
        <dbReference type="Proteomes" id="UP000319908"/>
    </source>
</evidence>
<feature type="binding site" evidence="5 7">
    <location>
        <begin position="153"/>
        <end position="154"/>
    </location>
    <ligand>
        <name>FMN</name>
        <dbReference type="ChEBI" id="CHEBI:58210"/>
    </ligand>
</feature>
<evidence type="ECO:0000256" key="2">
    <source>
        <dbReference type="ARBA" id="ARBA00022630"/>
    </source>
</evidence>
<evidence type="ECO:0000256" key="7">
    <source>
        <dbReference type="PIRSR" id="PIRSR000190-2"/>
    </source>
</evidence>
<comment type="caution">
    <text evidence="5">Lacks conserved residue(s) required for the propagation of feature annotation.</text>
</comment>
<dbReference type="AlphaFoldDB" id="A0A5C6C6Y5"/>
<dbReference type="Gene3D" id="2.30.110.10">
    <property type="entry name" value="Electron Transport, Fmn-binding Protein, Chain A"/>
    <property type="match status" value="1"/>
</dbReference>
<dbReference type="Pfam" id="PF10590">
    <property type="entry name" value="PNP_phzG_C"/>
    <property type="match status" value="1"/>
</dbReference>
<keyword evidence="12" id="KW-1185">Reference proteome</keyword>
<comment type="function">
    <text evidence="5">Catalyzes the oxidation of either pyridoxine 5'-phosphate (PNP) or pyridoxamine 5'-phosphate (PMP) into pyridoxal 5'-phosphate (PLP).</text>
</comment>
<feature type="binding site" evidence="5 7">
    <location>
        <position position="209"/>
    </location>
    <ligand>
        <name>FMN</name>
        <dbReference type="ChEBI" id="CHEBI:58210"/>
    </ligand>
</feature>
<dbReference type="GO" id="GO:0010181">
    <property type="term" value="F:FMN binding"/>
    <property type="evidence" value="ECO:0007669"/>
    <property type="project" value="UniProtKB-UniRule"/>
</dbReference>
<dbReference type="NCBIfam" id="NF004231">
    <property type="entry name" value="PRK05679.1"/>
    <property type="match status" value="1"/>
</dbReference>
<feature type="region of interest" description="Disordered" evidence="8">
    <location>
        <begin position="131"/>
        <end position="158"/>
    </location>
</feature>
<comment type="similarity">
    <text evidence="1 5">Belongs to the pyridoxamine 5'-phosphate oxidase family.</text>
</comment>
<evidence type="ECO:0000256" key="8">
    <source>
        <dbReference type="SAM" id="MobiDB-lite"/>
    </source>
</evidence>
<dbReference type="NCBIfam" id="TIGR00558">
    <property type="entry name" value="pdxH"/>
    <property type="match status" value="1"/>
</dbReference>
<protein>
    <recommendedName>
        <fullName evidence="5">Pyridoxine/pyridoxamine 5'-phosphate oxidase</fullName>
        <ecNumber evidence="5">1.4.3.5</ecNumber>
    </recommendedName>
    <alternativeName>
        <fullName evidence="5">PNP/PMP oxidase</fullName>
        <shortName evidence="5">PNPOx</shortName>
    </alternativeName>
    <alternativeName>
        <fullName evidence="5">Pyridoxal 5'-phosphate synthase</fullName>
    </alternativeName>
</protein>
<comment type="cofactor">
    <cofactor evidence="5 7">
        <name>FMN</name>
        <dbReference type="ChEBI" id="CHEBI:58210"/>
    </cofactor>
    <text evidence="5 7">Binds 1 FMN per subunit.</text>
</comment>
<dbReference type="GO" id="GO:0008615">
    <property type="term" value="P:pyridoxine biosynthetic process"/>
    <property type="evidence" value="ECO:0007669"/>
    <property type="project" value="UniProtKB-UniRule"/>
</dbReference>
<name>A0A5C6C6Y5_9BACT</name>
<feature type="binding site" evidence="5 6">
    <location>
        <position position="144"/>
    </location>
    <ligand>
        <name>substrate</name>
    </ligand>
</feature>
<gene>
    <name evidence="5 11" type="primary">pdxH</name>
    <name evidence="11" type="ORF">Poly21_20770</name>
</gene>
<dbReference type="UniPathway" id="UPA01068">
    <property type="reaction ID" value="UER00304"/>
</dbReference>
<comment type="pathway">
    <text evidence="5">Cofactor metabolism; pyridoxal 5'-phosphate salvage; pyridoxal 5'-phosphate from pyridoxamine 5'-phosphate: step 1/1.</text>
</comment>
<feature type="binding site" evidence="5 6">
    <location>
        <position position="136"/>
    </location>
    <ligand>
        <name>substrate</name>
    </ligand>
</feature>
<evidence type="ECO:0000256" key="1">
    <source>
        <dbReference type="ARBA" id="ARBA00007301"/>
    </source>
</evidence>
<dbReference type="SUPFAM" id="SSF50475">
    <property type="entry name" value="FMN-binding split barrel"/>
    <property type="match status" value="1"/>
</dbReference>
<feature type="binding site" evidence="5 7">
    <location>
        <begin position="89"/>
        <end position="90"/>
    </location>
    <ligand>
        <name>FMN</name>
        <dbReference type="ChEBI" id="CHEBI:58210"/>
    </ligand>
</feature>
<dbReference type="EC" id="1.4.3.5" evidence="5"/>
<evidence type="ECO:0000256" key="5">
    <source>
        <dbReference type="HAMAP-Rule" id="MF_01629"/>
    </source>
</evidence>
<organism evidence="11 12">
    <name type="scientific">Allorhodopirellula heiligendammensis</name>
    <dbReference type="NCBI Taxonomy" id="2714739"/>
    <lineage>
        <taxon>Bacteria</taxon>
        <taxon>Pseudomonadati</taxon>
        <taxon>Planctomycetota</taxon>
        <taxon>Planctomycetia</taxon>
        <taxon>Pirellulales</taxon>
        <taxon>Pirellulaceae</taxon>
        <taxon>Allorhodopirellula</taxon>
    </lineage>
</organism>
<dbReference type="InterPro" id="IPR011576">
    <property type="entry name" value="Pyridox_Oxase_N"/>
</dbReference>
<feature type="binding site" evidence="5 7">
    <location>
        <position position="199"/>
    </location>
    <ligand>
        <name>FMN</name>
        <dbReference type="ChEBI" id="CHEBI:58210"/>
    </ligand>
</feature>
<feature type="binding site" evidence="5 6">
    <location>
        <position position="140"/>
    </location>
    <ligand>
        <name>substrate</name>
    </ligand>
</feature>
<feature type="binding site" evidence="6">
    <location>
        <begin position="2"/>
        <end position="5"/>
    </location>
    <ligand>
        <name>substrate</name>
    </ligand>
</feature>
<reference evidence="11 12" key="1">
    <citation type="journal article" date="2020" name="Antonie Van Leeuwenhoek">
        <title>Rhodopirellula heiligendammensis sp. nov., Rhodopirellula pilleata sp. nov., and Rhodopirellula solitaria sp. nov. isolated from natural or artificial marine surfaces in Northern Germany and California, USA, and emended description of the genus Rhodopirellula.</title>
        <authorList>
            <person name="Kallscheuer N."/>
            <person name="Wiegand S."/>
            <person name="Jogler M."/>
            <person name="Boedeker C."/>
            <person name="Peeters S.H."/>
            <person name="Rast P."/>
            <person name="Heuer A."/>
            <person name="Jetten M.S.M."/>
            <person name="Rohde M."/>
            <person name="Jogler C."/>
        </authorList>
    </citation>
    <scope>NUCLEOTIDE SEQUENCE [LARGE SCALE GENOMIC DNA]</scope>
    <source>
        <strain evidence="11 12">Poly21</strain>
    </source>
</reference>
<keyword evidence="5" id="KW-0664">Pyridoxine biosynthesis</keyword>
<dbReference type="Proteomes" id="UP000319908">
    <property type="component" value="Unassembled WGS sequence"/>
</dbReference>
<keyword evidence="4 5" id="KW-0560">Oxidoreductase</keyword>
<keyword evidence="2 5" id="KW-0285">Flavoprotein</keyword>
<feature type="domain" description="Pyridoxamine 5'-phosphate oxidase N-terminal" evidence="9">
    <location>
        <begin position="56"/>
        <end position="171"/>
    </location>
</feature>
<accession>A0A5C6C6Y5</accession>
<feature type="binding site" evidence="5 7">
    <location>
        <position position="118"/>
    </location>
    <ligand>
        <name>FMN</name>
        <dbReference type="ChEBI" id="CHEBI:58210"/>
    </ligand>
</feature>
<comment type="pathway">
    <text evidence="5">Cofactor metabolism; pyridoxal 5'-phosphate salvage; pyridoxal 5'-phosphate from pyridoxine 5'-phosphate: step 1/1.</text>
</comment>
<feature type="binding site" evidence="5 6">
    <location>
        <position position="79"/>
    </location>
    <ligand>
        <name>substrate</name>
    </ligand>
</feature>
<dbReference type="HAMAP" id="MF_01629">
    <property type="entry name" value="PdxH"/>
    <property type="match status" value="1"/>
</dbReference>
<evidence type="ECO:0000256" key="6">
    <source>
        <dbReference type="PIRSR" id="PIRSR000190-1"/>
    </source>
</evidence>
<dbReference type="EMBL" id="SJPU01000001">
    <property type="protein sequence ID" value="TWU19898.1"/>
    <property type="molecule type" value="Genomic_DNA"/>
</dbReference>
<dbReference type="GO" id="GO:0004733">
    <property type="term" value="F:pyridoxamine phosphate oxidase activity"/>
    <property type="evidence" value="ECO:0007669"/>
    <property type="project" value="UniProtKB-UniRule"/>
</dbReference>
<feature type="binding site" evidence="5 6">
    <location>
        <begin position="205"/>
        <end position="207"/>
    </location>
    <ligand>
        <name>substrate</name>
    </ligand>
</feature>
<feature type="binding site" evidence="5 7">
    <location>
        <begin position="74"/>
        <end position="79"/>
    </location>
    <ligand>
        <name>FMN</name>
        <dbReference type="ChEBI" id="CHEBI:58210"/>
    </ligand>
</feature>
<evidence type="ECO:0000259" key="9">
    <source>
        <dbReference type="Pfam" id="PF01243"/>
    </source>
</evidence>
<dbReference type="Pfam" id="PF01243">
    <property type="entry name" value="PNPOx_N"/>
    <property type="match status" value="1"/>
</dbReference>
<feature type="binding site" evidence="5 7">
    <location>
        <position position="96"/>
    </location>
    <ligand>
        <name>FMN</name>
        <dbReference type="ChEBI" id="CHEBI:58210"/>
    </ligand>
</feature>
<dbReference type="InterPro" id="IPR019576">
    <property type="entry name" value="Pyridoxamine_oxidase_dimer_C"/>
</dbReference>
<evidence type="ECO:0000259" key="10">
    <source>
        <dbReference type="Pfam" id="PF10590"/>
    </source>
</evidence>